<dbReference type="GO" id="GO:0004662">
    <property type="term" value="F:CAAX-protein geranylgeranyltransferase activity"/>
    <property type="evidence" value="ECO:0007669"/>
    <property type="project" value="UniProtKB-EC"/>
</dbReference>
<name>A0A2A2JQM6_9BILA</name>
<dbReference type="EMBL" id="LIAE01010291">
    <property type="protein sequence ID" value="PAV63931.1"/>
    <property type="molecule type" value="Genomic_DNA"/>
</dbReference>
<evidence type="ECO:0000256" key="12">
    <source>
        <dbReference type="ARBA" id="ARBA00043086"/>
    </source>
</evidence>
<dbReference type="PROSITE" id="PS51147">
    <property type="entry name" value="PFTA"/>
    <property type="match status" value="4"/>
</dbReference>
<evidence type="ECO:0000256" key="8">
    <source>
        <dbReference type="ARBA" id="ARBA00022842"/>
    </source>
</evidence>
<reference evidence="14 15" key="1">
    <citation type="journal article" date="2017" name="Curr. Biol.">
        <title>Genome architecture and evolution of a unichromosomal asexual nematode.</title>
        <authorList>
            <person name="Fradin H."/>
            <person name="Zegar C."/>
            <person name="Gutwein M."/>
            <person name="Lucas J."/>
            <person name="Kovtun M."/>
            <person name="Corcoran D."/>
            <person name="Baugh L.R."/>
            <person name="Kiontke K."/>
            <person name="Gunsalus K."/>
            <person name="Fitch D.H."/>
            <person name="Piano F."/>
        </authorList>
    </citation>
    <scope>NUCLEOTIDE SEQUENCE [LARGE SCALE GENOMIC DNA]</scope>
    <source>
        <strain evidence="14">PF1309</strain>
    </source>
</reference>
<evidence type="ECO:0000256" key="6">
    <source>
        <dbReference type="ARBA" id="ARBA00022679"/>
    </source>
</evidence>
<dbReference type="EC" id="2.5.1.59" evidence="3"/>
<comment type="caution">
    <text evidence="14">The sequence shown here is derived from an EMBL/GenBank/DDBJ whole genome shotgun (WGS) entry which is preliminary data.</text>
</comment>
<comment type="cofactor">
    <cofactor evidence="1">
        <name>Mg(2+)</name>
        <dbReference type="ChEBI" id="CHEBI:18420"/>
    </cofactor>
</comment>
<evidence type="ECO:0000256" key="2">
    <source>
        <dbReference type="ARBA" id="ARBA00006734"/>
    </source>
</evidence>
<dbReference type="PANTHER" id="PTHR11129:SF1">
    <property type="entry name" value="PROTEIN FARNESYLTRANSFERASE_GERANYLGERANYLTRANSFERASE TYPE-1 SUBUNIT ALPHA"/>
    <property type="match status" value="1"/>
</dbReference>
<evidence type="ECO:0000256" key="13">
    <source>
        <dbReference type="ARBA" id="ARBA00043219"/>
    </source>
</evidence>
<organism evidence="14 15">
    <name type="scientific">Diploscapter pachys</name>
    <dbReference type="NCBI Taxonomy" id="2018661"/>
    <lineage>
        <taxon>Eukaryota</taxon>
        <taxon>Metazoa</taxon>
        <taxon>Ecdysozoa</taxon>
        <taxon>Nematoda</taxon>
        <taxon>Chromadorea</taxon>
        <taxon>Rhabditida</taxon>
        <taxon>Rhabditina</taxon>
        <taxon>Rhabditomorpha</taxon>
        <taxon>Rhabditoidea</taxon>
        <taxon>Rhabditidae</taxon>
        <taxon>Diploscapter</taxon>
    </lineage>
</organism>
<keyword evidence="5" id="KW-0637">Prenyltransferase</keyword>
<dbReference type="Gene3D" id="1.25.40.120">
    <property type="entry name" value="Protein prenylyltransferase"/>
    <property type="match status" value="1"/>
</dbReference>
<evidence type="ECO:0000313" key="15">
    <source>
        <dbReference type="Proteomes" id="UP000218231"/>
    </source>
</evidence>
<dbReference type="STRING" id="2018661.A0A2A2JQM6"/>
<dbReference type="GO" id="GO:0005965">
    <property type="term" value="C:protein farnesyltransferase complex"/>
    <property type="evidence" value="ECO:0007669"/>
    <property type="project" value="TreeGrafter"/>
</dbReference>
<dbReference type="EC" id="2.5.1.58" evidence="4"/>
<evidence type="ECO:0000313" key="14">
    <source>
        <dbReference type="EMBL" id="PAV63931.1"/>
    </source>
</evidence>
<evidence type="ECO:0000256" key="4">
    <source>
        <dbReference type="ARBA" id="ARBA00012702"/>
    </source>
</evidence>
<evidence type="ECO:0000256" key="11">
    <source>
        <dbReference type="ARBA" id="ARBA00042436"/>
    </source>
</evidence>
<dbReference type="Pfam" id="PF01239">
    <property type="entry name" value="PPTA"/>
    <property type="match status" value="5"/>
</dbReference>
<dbReference type="PANTHER" id="PTHR11129">
    <property type="entry name" value="PROTEIN FARNESYLTRANSFERASE ALPHA SUBUNIT/RAB GERANYLGERANYL TRANSFERASE ALPHA SUBUNIT"/>
    <property type="match status" value="1"/>
</dbReference>
<dbReference type="GO" id="GO:0004660">
    <property type="term" value="F:protein farnesyltransferase activity"/>
    <property type="evidence" value="ECO:0007669"/>
    <property type="project" value="UniProtKB-EC"/>
</dbReference>
<protein>
    <recommendedName>
        <fullName evidence="9">Protein farnesyltransferase/geranylgeranyltransferase type-1 subunit alpha</fullName>
        <ecNumber evidence="4">2.5.1.58</ecNumber>
        <ecNumber evidence="3">2.5.1.59</ecNumber>
    </recommendedName>
    <alternativeName>
        <fullName evidence="12">CAAX farnesyltransferase subunit alpha</fullName>
    </alternativeName>
    <alternativeName>
        <fullName evidence="11">FTase-alpha</fullName>
    </alternativeName>
    <alternativeName>
        <fullName evidence="10">Ras proteins prenyltransferase subunit alpha</fullName>
    </alternativeName>
    <alternativeName>
        <fullName evidence="13">Type I protein geranyl-geranyltransferase subunit alpha</fullName>
    </alternativeName>
</protein>
<evidence type="ECO:0000256" key="10">
    <source>
        <dbReference type="ARBA" id="ARBA00041392"/>
    </source>
</evidence>
<evidence type="ECO:0000256" key="3">
    <source>
        <dbReference type="ARBA" id="ARBA00012700"/>
    </source>
</evidence>
<keyword evidence="15" id="KW-1185">Reference proteome</keyword>
<proteinExistence type="inferred from homology"/>
<accession>A0A2A2JQM6</accession>
<keyword evidence="7" id="KW-0677">Repeat</keyword>
<evidence type="ECO:0000256" key="1">
    <source>
        <dbReference type="ARBA" id="ARBA00001946"/>
    </source>
</evidence>
<comment type="similarity">
    <text evidence="2">Belongs to the protein prenyltransferase subunit alpha family.</text>
</comment>
<evidence type="ECO:0000256" key="9">
    <source>
        <dbReference type="ARBA" id="ARBA00040965"/>
    </source>
</evidence>
<dbReference type="OrthoDB" id="272289at2759"/>
<sequence>MMSEEGVDSEEMSSSVLFKDSPDWKDVQPIYPSADEDAAVRIQTSDVFIDAFAYFRAVFKQQEMSPRVLALIEICIQLNAGNYTLWQYRRQVLKALNADLRKEMQFLDTIIEETPKNYQVWHHRRCIAELLGDSARDSELSFTEYILKDEPKNYHAWQHRQWIVRRFNAPMEPELSFSLRLIMEDPRNNSAFNYRYYILQINDKLEENLPVETNLARQIIERMPHNESVWNYLSGILVNGLTCDADVAAFVEDLYERTEADKRSVFLVAFLAEILIENIQNKLDPEKQRVRAKELYDELIKLDPVRVNYWNHQKLVVDKVFNASAVQTN</sequence>
<evidence type="ECO:0000256" key="7">
    <source>
        <dbReference type="ARBA" id="ARBA00022737"/>
    </source>
</evidence>
<dbReference type="InterPro" id="IPR002088">
    <property type="entry name" value="Prenyl_trans_a"/>
</dbReference>
<dbReference type="SUPFAM" id="SSF48439">
    <property type="entry name" value="Protein prenylyltransferase"/>
    <property type="match status" value="1"/>
</dbReference>
<dbReference type="AlphaFoldDB" id="A0A2A2JQM6"/>
<dbReference type="Proteomes" id="UP000218231">
    <property type="component" value="Unassembled WGS sequence"/>
</dbReference>
<keyword evidence="6" id="KW-0808">Transferase</keyword>
<evidence type="ECO:0000256" key="5">
    <source>
        <dbReference type="ARBA" id="ARBA00022602"/>
    </source>
</evidence>
<keyword evidence="8" id="KW-0460">Magnesium</keyword>
<gene>
    <name evidence="14" type="ORF">WR25_03296</name>
</gene>
<dbReference type="GO" id="GO:0005953">
    <property type="term" value="C:CAAX-protein geranylgeranyltransferase complex"/>
    <property type="evidence" value="ECO:0007669"/>
    <property type="project" value="TreeGrafter"/>
</dbReference>